<accession>A0A1I3MT15</accession>
<dbReference type="STRING" id="1144750.SAMN05443431_103283"/>
<name>A0A1I3MT15_9FLAO</name>
<dbReference type="InterPro" id="IPR027417">
    <property type="entry name" value="P-loop_NTPase"/>
</dbReference>
<gene>
    <name evidence="1" type="ORF">SAMN05443431_103283</name>
</gene>
<dbReference type="AlphaFoldDB" id="A0A1I3MT15"/>
<evidence type="ECO:0000313" key="2">
    <source>
        <dbReference type="Proteomes" id="UP000199559"/>
    </source>
</evidence>
<evidence type="ECO:0000313" key="1">
    <source>
        <dbReference type="EMBL" id="SFI99875.1"/>
    </source>
</evidence>
<dbReference type="EMBL" id="FORM01000003">
    <property type="protein sequence ID" value="SFI99875.1"/>
    <property type="molecule type" value="Genomic_DNA"/>
</dbReference>
<protein>
    <recommendedName>
        <fullName evidence="3">UvrD-like helicase C-terminal domain-containing protein</fullName>
    </recommendedName>
</protein>
<dbReference type="RefSeq" id="WP_090838884.1">
    <property type="nucleotide sequence ID" value="NZ_FORM01000003.1"/>
</dbReference>
<dbReference type="Proteomes" id="UP000199559">
    <property type="component" value="Unassembled WGS sequence"/>
</dbReference>
<sequence>MGLEITYNKAEHHHENVQFRRVANALKSLFDKQNWDGILIGNPVNEDYYRFRADGLLFYNNGLVILDFKDYSGDIILPASDEDFEKERWFLNTKEGDQIKIDGGANFPNPFRQLKSYRQVMYDIINDDTLMKYVLEPSRVCALNIFSGPITTSRRTSRKVPYYQLVQELDLHTFLYVYTSKNAYEKAIADKFRLLFPAEEWQEDLVVSVEPNVLKEEPSFVDGDLEPVLDDFFKTEDAGVLILESKDAKLRDNWMKRVNAYALDNLGAETHLWSHSTRIASKIFKRAGLLPLSLYTTIYGGKQQASANNNLEEEDNEAKDEDEISQDVIGLRSDINIDLNDVFIIPEAHLVSRSLHQSDLIRFGSGRLLNDLFSFLKLTSTKRKLILIGDPYMLSYGRVEDTALNVSVINELFENGNIITYRNIDDETSSKSQIYKTRKKITSAIDEQIFNRLQYHYDESLLEVNQNGASELLTDWFGTPLDNEPINAVLFYSKSDARKTNLWIKDRLLRNGRNICDRDLLIVNNNINIPDESGFGHPTKVTNGSYLRVLGVEGLEQKEISLGKNKTSIILNYRKIRVKLLSNSQQPILSILILENYLNNEEDLDRQEQIALKIFTNHRFAELKKTYSFEKSVSYNSLQINSEFKKVTEQLKELEYREQKGERILKKDIKRLTVERNKIERRYKKDYTASLIIDLRKSDPYINAAYINYGWAITVHKSVGSQFDNVLFKVLQSDDAGITNESYFRWLYSGLTAIKNKSYIIHPQTISPFKECSFIDDVEITEHREVIKEKDLLEFSIDEINFTTKIIFPEDFNSNAAVAITLINDNLQDFKVESVRKFTEYLSKVVLIDNNENQTTISINNKGNDKLSSIRIESTSQENDEVIQRAIDSLYEKEKKETLFPNNFRGDIYSDWQFLLYEKDIVIELKTEHLNEDRLMLSKGNDFVMFNLRYTTAQKKRGFFISLTIKEKTNQSLVLILKDLLKNG</sequence>
<dbReference type="SUPFAM" id="SSF52540">
    <property type="entry name" value="P-loop containing nucleoside triphosphate hydrolases"/>
    <property type="match status" value="1"/>
</dbReference>
<reference evidence="2" key="1">
    <citation type="submission" date="2016-10" db="EMBL/GenBank/DDBJ databases">
        <authorList>
            <person name="Varghese N."/>
            <person name="Submissions S."/>
        </authorList>
    </citation>
    <scope>NUCLEOTIDE SEQUENCE [LARGE SCALE GENOMIC DNA]</scope>
    <source>
        <strain evidence="2">DSM 28881</strain>
    </source>
</reference>
<keyword evidence="2" id="KW-1185">Reference proteome</keyword>
<dbReference type="Gene3D" id="3.40.50.300">
    <property type="entry name" value="P-loop containing nucleotide triphosphate hydrolases"/>
    <property type="match status" value="1"/>
</dbReference>
<organism evidence="1 2">
    <name type="scientific">Olleya namhaensis</name>
    <dbReference type="NCBI Taxonomy" id="1144750"/>
    <lineage>
        <taxon>Bacteria</taxon>
        <taxon>Pseudomonadati</taxon>
        <taxon>Bacteroidota</taxon>
        <taxon>Flavobacteriia</taxon>
        <taxon>Flavobacteriales</taxon>
        <taxon>Flavobacteriaceae</taxon>
    </lineage>
</organism>
<proteinExistence type="predicted"/>
<evidence type="ECO:0008006" key="3">
    <source>
        <dbReference type="Google" id="ProtNLM"/>
    </source>
</evidence>